<protein>
    <recommendedName>
        <fullName evidence="3">SD-repeat containing protein B domain-containing protein</fullName>
    </recommendedName>
</protein>
<dbReference type="Gene3D" id="2.60.40.10">
    <property type="entry name" value="Immunoglobulins"/>
    <property type="match status" value="1"/>
</dbReference>
<gene>
    <name evidence="1" type="ORF">SAMN06265348_103225</name>
</gene>
<keyword evidence="2" id="KW-1185">Reference proteome</keyword>
<sequence length="876" mass="97950">MINLPDSIILEPKEFKTFPVKYIADRRTIYSNLQEFKVKLITKSPGIIIQSNTRFFTHLSDASSLTIGTDAEEIYLDPLTNQVQLAVNVTNNGFMPVSFHLILTGAPEGLELTGQMNSLVLQPGGQQLFPFLVRNKIGNKINPDFTVTIQAVDEVGNQLSLKIIRVINVTSARRLGNGQFGGNLPNTIALRYGSFTSKSYFYQLQGYGKMKTGNDESLEYHFNGEQYYQQDYKGINISDTYLDYQSRHWGLKIGNVYENIDFQMGGKGVKASGKLSKGGVISILGIQNNYLLYDQAGNTRPGAKIYAVDYLNQIAGTAGRRFTVLHSQDSYTGLNASQLSLKNAFKVADGRSLVMEAGISKEDQATGGKGSKQGYAGGIIYAALTENFQLNATQYYSSAFFTGLRRGQLLSDVRLLRKLGAHNSLSAHLTIQLNDPKYQSDLVNLSDMLNLGINKNQLYIYDLGYIFRTRGISFGINPYYMEQRLIAGGSAQMDAFQTDWKARSVRFSTHTEYNGRIQSFTLSADYGYTYLNTSGRPRAPFHSLKINTSYTLPILGFSGYVQLNPFYLSDALTSFSESNKYTIYSGGPNVHFSAFKKSFNIQAGGMYNYYGFAGNSNYSASVNMRYILTGHWALTADMQYAVTKQKFLVPFATQDLNIVNAFRDQRYNSRQMRFGIEKQFGKPPGSSAKKLDLTYYDDINSNGERDAGELPVGGVLIKIENGTAVTNNKGQVRFMNMEQKAYIISIASTRGWSLQHPTEIFMNKNKKLDIPLVKAEALYGCVKLASEKYLEGKPALSGIKITAMDSNGLIHVALTDDKGKFCFYLPRNHYTIYIETEGLPFSIENGKEEVSLQGLPVKMLTFIYKDQRRKVEVKHF</sequence>
<evidence type="ECO:0000313" key="2">
    <source>
        <dbReference type="Proteomes" id="UP000320300"/>
    </source>
</evidence>
<dbReference type="EMBL" id="FXTN01000003">
    <property type="protein sequence ID" value="SMO54537.1"/>
    <property type="molecule type" value="Genomic_DNA"/>
</dbReference>
<evidence type="ECO:0008006" key="3">
    <source>
        <dbReference type="Google" id="ProtNLM"/>
    </source>
</evidence>
<dbReference type="Proteomes" id="UP000320300">
    <property type="component" value="Unassembled WGS sequence"/>
</dbReference>
<accession>A0A521C4U7</accession>
<dbReference type="InterPro" id="IPR013783">
    <property type="entry name" value="Ig-like_fold"/>
</dbReference>
<name>A0A521C4U7_9SPHI</name>
<evidence type="ECO:0000313" key="1">
    <source>
        <dbReference type="EMBL" id="SMO54537.1"/>
    </source>
</evidence>
<organism evidence="1 2">
    <name type="scientific">Pedobacter westerhofensis</name>
    <dbReference type="NCBI Taxonomy" id="425512"/>
    <lineage>
        <taxon>Bacteria</taxon>
        <taxon>Pseudomonadati</taxon>
        <taxon>Bacteroidota</taxon>
        <taxon>Sphingobacteriia</taxon>
        <taxon>Sphingobacteriales</taxon>
        <taxon>Sphingobacteriaceae</taxon>
        <taxon>Pedobacter</taxon>
    </lineage>
</organism>
<reference evidence="1 2" key="1">
    <citation type="submission" date="2017-05" db="EMBL/GenBank/DDBJ databases">
        <authorList>
            <person name="Varghese N."/>
            <person name="Submissions S."/>
        </authorList>
    </citation>
    <scope>NUCLEOTIDE SEQUENCE [LARGE SCALE GENOMIC DNA]</scope>
    <source>
        <strain evidence="1 2">DSM 19036</strain>
    </source>
</reference>
<proteinExistence type="predicted"/>
<dbReference type="AlphaFoldDB" id="A0A521C4U7"/>